<dbReference type="EMBL" id="BAABCN010000004">
    <property type="protein sequence ID" value="GAA3878305.1"/>
    <property type="molecule type" value="Genomic_DNA"/>
</dbReference>
<dbReference type="SUPFAM" id="SSF109854">
    <property type="entry name" value="DinB/YfiT-like putative metalloenzymes"/>
    <property type="match status" value="1"/>
</dbReference>
<dbReference type="InterPro" id="IPR024775">
    <property type="entry name" value="DinB-like"/>
</dbReference>
<dbReference type="InterPro" id="IPR034660">
    <property type="entry name" value="DinB/YfiT-like"/>
</dbReference>
<accession>A0ABP7KIA7</accession>
<dbReference type="Proteomes" id="UP001501803">
    <property type="component" value="Unassembled WGS sequence"/>
</dbReference>
<dbReference type="Gene3D" id="1.20.120.450">
    <property type="entry name" value="dinb family like domain"/>
    <property type="match status" value="1"/>
</dbReference>
<name>A0ABP7KIA7_9MICO</name>
<evidence type="ECO:0000259" key="1">
    <source>
        <dbReference type="Pfam" id="PF12867"/>
    </source>
</evidence>
<sequence>MTLIPDTKDWTWVLERPCPECGYDGRAVQFADIPALVGANAAEWQRVLERPDVRERPNSTTWSALEYAAHVRDVFSVFTARLELMLAQDNPDFANWDQDATALAERYDEQDPQVVATELADAAQHAAESFALVPEAELGRTGRRSDGAVFTVSSLGRYFVHDPVHHLHDVGGR</sequence>
<reference evidence="3" key="1">
    <citation type="journal article" date="2019" name="Int. J. Syst. Evol. Microbiol.">
        <title>The Global Catalogue of Microorganisms (GCM) 10K type strain sequencing project: providing services to taxonomists for standard genome sequencing and annotation.</title>
        <authorList>
            <consortium name="The Broad Institute Genomics Platform"/>
            <consortium name="The Broad Institute Genome Sequencing Center for Infectious Disease"/>
            <person name="Wu L."/>
            <person name="Ma J."/>
        </authorList>
    </citation>
    <scope>NUCLEOTIDE SEQUENCE [LARGE SCALE GENOMIC DNA]</scope>
    <source>
        <strain evidence="3">JCM 17021</strain>
    </source>
</reference>
<protein>
    <submittedName>
        <fullName evidence="2">DinB family protein</fullName>
    </submittedName>
</protein>
<evidence type="ECO:0000313" key="3">
    <source>
        <dbReference type="Proteomes" id="UP001501803"/>
    </source>
</evidence>
<keyword evidence="3" id="KW-1185">Reference proteome</keyword>
<feature type="domain" description="DinB-like" evidence="1">
    <location>
        <begin position="52"/>
        <end position="168"/>
    </location>
</feature>
<comment type="caution">
    <text evidence="2">The sequence shown here is derived from an EMBL/GenBank/DDBJ whole genome shotgun (WGS) entry which is preliminary data.</text>
</comment>
<proteinExistence type="predicted"/>
<organism evidence="2 3">
    <name type="scientific">Leifsonia kafniensis</name>
    <dbReference type="NCBI Taxonomy" id="475957"/>
    <lineage>
        <taxon>Bacteria</taxon>
        <taxon>Bacillati</taxon>
        <taxon>Actinomycetota</taxon>
        <taxon>Actinomycetes</taxon>
        <taxon>Micrococcales</taxon>
        <taxon>Microbacteriaceae</taxon>
        <taxon>Leifsonia</taxon>
    </lineage>
</organism>
<dbReference type="Pfam" id="PF12867">
    <property type="entry name" value="DinB_2"/>
    <property type="match status" value="1"/>
</dbReference>
<dbReference type="RefSeq" id="WP_345065905.1">
    <property type="nucleotide sequence ID" value="NZ_BAABCN010000004.1"/>
</dbReference>
<evidence type="ECO:0000313" key="2">
    <source>
        <dbReference type="EMBL" id="GAA3878305.1"/>
    </source>
</evidence>
<gene>
    <name evidence="2" type="ORF">GCM10022381_20890</name>
</gene>